<dbReference type="PANTHER" id="PTHR43595:SF1">
    <property type="entry name" value="SMALL RIBOSOMAL SUBUNIT PROTEIN MS43"/>
    <property type="match status" value="1"/>
</dbReference>
<dbReference type="Gene3D" id="3.55.40.20">
    <property type="entry name" value="Iron/manganese superoxide dismutase, C-terminal domain"/>
    <property type="match status" value="1"/>
</dbReference>
<evidence type="ECO:0000259" key="2">
    <source>
        <dbReference type="Pfam" id="PF02777"/>
    </source>
</evidence>
<dbReference type="InterPro" id="IPR019832">
    <property type="entry name" value="Mn/Fe_SOD_C"/>
</dbReference>
<dbReference type="AlphaFoldDB" id="A0A2T0FPU8"/>
<protein>
    <submittedName>
        <fullName evidence="3">37S ribosomal protein S26A, mitochondrial</fullName>
    </submittedName>
</protein>
<dbReference type="STRING" id="45607.A0A2T0FPU8"/>
<dbReference type="InterPro" id="IPR036324">
    <property type="entry name" value="Mn/Fe_SOD_N_sf"/>
</dbReference>
<evidence type="ECO:0000313" key="3">
    <source>
        <dbReference type="EMBL" id="PRT57022.1"/>
    </source>
</evidence>
<dbReference type="RefSeq" id="XP_024666967.1">
    <property type="nucleotide sequence ID" value="XM_024811199.1"/>
</dbReference>
<evidence type="ECO:0000256" key="1">
    <source>
        <dbReference type="ARBA" id="ARBA00037226"/>
    </source>
</evidence>
<dbReference type="GeneID" id="36518390"/>
<comment type="function">
    <text evidence="1">Component of the mitochondrial ribosome (mitoribosome), a dedicated translation machinery responsible for the synthesis of mitochondrial genome-encoded proteins, including at least some of the essential transmembrane subunits of the mitochondrial respiratory chain. The mitoribosomes are attached to the mitochondrial inner membrane and translation products are cotranslationally integrated into the membrane.</text>
</comment>
<comment type="caution">
    <text evidence="3">The sequence shown here is derived from an EMBL/GenBank/DDBJ whole genome shotgun (WGS) entry which is preliminary data.</text>
</comment>
<dbReference type="InterPro" id="IPR036314">
    <property type="entry name" value="SOD_C_sf"/>
</dbReference>
<reference evidence="3 4" key="1">
    <citation type="submission" date="2017-04" db="EMBL/GenBank/DDBJ databases">
        <title>Genome sequencing of [Candida] sorbophila.</title>
        <authorList>
            <person name="Ahn J.O."/>
        </authorList>
    </citation>
    <scope>NUCLEOTIDE SEQUENCE [LARGE SCALE GENOMIC DNA]</scope>
    <source>
        <strain evidence="3 4">DS02</strain>
    </source>
</reference>
<keyword evidence="3" id="KW-0687">Ribonucleoprotein</keyword>
<dbReference type="EMBL" id="NDIQ01000022">
    <property type="protein sequence ID" value="PRT57022.1"/>
    <property type="molecule type" value="Genomic_DNA"/>
</dbReference>
<accession>A0A2T0FPU8</accession>
<evidence type="ECO:0000313" key="4">
    <source>
        <dbReference type="Proteomes" id="UP000238350"/>
    </source>
</evidence>
<keyword evidence="4" id="KW-1185">Reference proteome</keyword>
<dbReference type="GO" id="GO:0004784">
    <property type="term" value="F:superoxide dismutase activity"/>
    <property type="evidence" value="ECO:0007669"/>
    <property type="project" value="InterPro"/>
</dbReference>
<dbReference type="GO" id="GO:0046872">
    <property type="term" value="F:metal ion binding"/>
    <property type="evidence" value="ECO:0007669"/>
    <property type="project" value="InterPro"/>
</dbReference>
<proteinExistence type="predicted"/>
<dbReference type="GO" id="GO:0005737">
    <property type="term" value="C:cytoplasm"/>
    <property type="evidence" value="ECO:0007669"/>
    <property type="project" value="TreeGrafter"/>
</dbReference>
<dbReference type="PANTHER" id="PTHR43595">
    <property type="entry name" value="37S RIBOSOMAL PROTEIN S26, MITOCHONDRIAL"/>
    <property type="match status" value="1"/>
</dbReference>
<feature type="domain" description="Manganese/iron superoxide dismutase C-terminal" evidence="2">
    <location>
        <begin position="157"/>
        <end position="274"/>
    </location>
</feature>
<dbReference type="SUPFAM" id="SSF54719">
    <property type="entry name" value="Fe,Mn superoxide dismutase (SOD), C-terminal domain"/>
    <property type="match status" value="1"/>
</dbReference>
<dbReference type="Proteomes" id="UP000238350">
    <property type="component" value="Unassembled WGS sequence"/>
</dbReference>
<organism evidence="3 4">
    <name type="scientific">Wickerhamiella sorbophila</name>
    <dbReference type="NCBI Taxonomy" id="45607"/>
    <lineage>
        <taxon>Eukaryota</taxon>
        <taxon>Fungi</taxon>
        <taxon>Dikarya</taxon>
        <taxon>Ascomycota</taxon>
        <taxon>Saccharomycotina</taxon>
        <taxon>Dipodascomycetes</taxon>
        <taxon>Dipodascales</taxon>
        <taxon>Trichomonascaceae</taxon>
        <taxon>Wickerhamiella</taxon>
    </lineage>
</organism>
<dbReference type="SUPFAM" id="SSF46609">
    <property type="entry name" value="Fe,Mn superoxide dismutase (SOD), N-terminal domain"/>
    <property type="match status" value="1"/>
</dbReference>
<dbReference type="Pfam" id="PF02777">
    <property type="entry name" value="Sod_Fe_C"/>
    <property type="match status" value="1"/>
</dbReference>
<keyword evidence="3" id="KW-0689">Ribosomal protein</keyword>
<gene>
    <name evidence="3" type="ORF">B9G98_04642</name>
</gene>
<dbReference type="GO" id="GO:0005840">
    <property type="term" value="C:ribosome"/>
    <property type="evidence" value="ECO:0007669"/>
    <property type="project" value="UniProtKB-KW"/>
</dbReference>
<name>A0A2T0FPU8_9ASCO</name>
<sequence>MSIRAPLRNLLKTSRTWAASRRMHTVPDIGLKQSAGLPGLLSPKGLDIAWFEYQAYVVSKVNQLLEKHPEYNKTADMFELMTQAQASPDPEVKELAVFASQAFNNEFFFRTLRPSVNPNAVVGPSTNKLNVDISTEVLNRPELALPATPVPGQLPLADLNEIIEQSFDSVVSMRELLINRADAMFGNGYVWLVYHMSVLSAVNTYNWASPYSHEDMFSEQGDGSIAELDQSRIKSFAPILCINAWEHVYLHDYGVAGKREYLRNLFDCLDWKVIISRLPARSY</sequence>
<dbReference type="OrthoDB" id="275227at2759"/>